<evidence type="ECO:0000259" key="2">
    <source>
        <dbReference type="Pfam" id="PF07993"/>
    </source>
</evidence>
<proteinExistence type="inferred from homology"/>
<keyword evidence="1" id="KW-0521">NADP</keyword>
<dbReference type="EC" id="1.2.1.84" evidence="1"/>
<comment type="similarity">
    <text evidence="1">Belongs to the fatty acyl-CoA reductase family.</text>
</comment>
<reference evidence="3 4" key="1">
    <citation type="submission" date="2016-12" db="EMBL/GenBank/DDBJ databases">
        <title>The genomes of Aspergillus section Nigri reveals drivers in fungal speciation.</title>
        <authorList>
            <consortium name="DOE Joint Genome Institute"/>
            <person name="Vesth T.C."/>
            <person name="Nybo J."/>
            <person name="Theobald S."/>
            <person name="Brandl J."/>
            <person name="Frisvad J.C."/>
            <person name="Nielsen K.F."/>
            <person name="Lyhne E.K."/>
            <person name="Kogle M.E."/>
            <person name="Kuo A."/>
            <person name="Riley R."/>
            <person name="Clum A."/>
            <person name="Nolan M."/>
            <person name="Lipzen A."/>
            <person name="Salamov A."/>
            <person name="Henrissat B."/>
            <person name="Wiebenga A."/>
            <person name="De Vries R.P."/>
            <person name="Grigoriev I.V."/>
            <person name="Mortensen U.H."/>
            <person name="Andersen M.R."/>
            <person name="Baker S.E."/>
        </authorList>
    </citation>
    <scope>NUCLEOTIDE SEQUENCE [LARGE SCALE GENOMIC DNA]</scope>
    <source>
        <strain evidence="3 4">CBS 115572</strain>
    </source>
</reference>
<dbReference type="GeneID" id="37115599"/>
<keyword evidence="1" id="KW-0444">Lipid biosynthesis</keyword>
<dbReference type="EMBL" id="MSFK01000029">
    <property type="protein sequence ID" value="PWY75328.1"/>
    <property type="molecule type" value="Genomic_DNA"/>
</dbReference>
<name>A0A317VQZ5_9EURO</name>
<dbReference type="SUPFAM" id="SSF51735">
    <property type="entry name" value="NAD(P)-binding Rossmann-fold domains"/>
    <property type="match status" value="1"/>
</dbReference>
<comment type="caution">
    <text evidence="3">The sequence shown here is derived from an EMBL/GenBank/DDBJ whole genome shotgun (WGS) entry which is preliminary data.</text>
</comment>
<dbReference type="PANTHER" id="PTHR11011">
    <property type="entry name" value="MALE STERILITY PROTEIN 2-RELATED"/>
    <property type="match status" value="1"/>
</dbReference>
<comment type="function">
    <text evidence="1">Catalyzes the reduction of fatty acyl-CoA to fatty alcohols.</text>
</comment>
<dbReference type="InterPro" id="IPR036291">
    <property type="entry name" value="NAD(P)-bd_dom_sf"/>
</dbReference>
<organism evidence="3 4">
    <name type="scientific">Aspergillus sclerotioniger CBS 115572</name>
    <dbReference type="NCBI Taxonomy" id="1450535"/>
    <lineage>
        <taxon>Eukaryota</taxon>
        <taxon>Fungi</taxon>
        <taxon>Dikarya</taxon>
        <taxon>Ascomycota</taxon>
        <taxon>Pezizomycotina</taxon>
        <taxon>Eurotiomycetes</taxon>
        <taxon>Eurotiomycetidae</taxon>
        <taxon>Eurotiales</taxon>
        <taxon>Aspergillaceae</taxon>
        <taxon>Aspergillus</taxon>
        <taxon>Aspergillus subgen. Circumdati</taxon>
    </lineage>
</organism>
<keyword evidence="4" id="KW-1185">Reference proteome</keyword>
<dbReference type="Gene3D" id="3.40.50.720">
    <property type="entry name" value="NAD(P)-binding Rossmann-like Domain"/>
    <property type="match status" value="1"/>
</dbReference>
<dbReference type="Pfam" id="PF07993">
    <property type="entry name" value="NAD_binding_4"/>
    <property type="match status" value="1"/>
</dbReference>
<dbReference type="GO" id="GO:0005777">
    <property type="term" value="C:peroxisome"/>
    <property type="evidence" value="ECO:0007669"/>
    <property type="project" value="TreeGrafter"/>
</dbReference>
<dbReference type="RefSeq" id="XP_025463955.1">
    <property type="nucleotide sequence ID" value="XM_025613456.1"/>
</dbReference>
<feature type="domain" description="Thioester reductase (TE)" evidence="2">
    <location>
        <begin position="29"/>
        <end position="294"/>
    </location>
</feature>
<dbReference type="GO" id="GO:0080019">
    <property type="term" value="F:alcohol-forming very long-chain fatty acyl-CoA reductase activity"/>
    <property type="evidence" value="ECO:0007669"/>
    <property type="project" value="InterPro"/>
</dbReference>
<dbReference type="InterPro" id="IPR013120">
    <property type="entry name" value="FAR_NAD-bd"/>
</dbReference>
<dbReference type="CDD" id="cd05236">
    <property type="entry name" value="FAR-N_SDR_e"/>
    <property type="match status" value="1"/>
</dbReference>
<protein>
    <recommendedName>
        <fullName evidence="1">Fatty acyl-CoA reductase</fullName>
        <ecNumber evidence="1">1.2.1.84</ecNumber>
    </recommendedName>
</protein>
<dbReference type="AlphaFoldDB" id="A0A317VQZ5"/>
<evidence type="ECO:0000313" key="4">
    <source>
        <dbReference type="Proteomes" id="UP000246702"/>
    </source>
</evidence>
<keyword evidence="1" id="KW-0443">Lipid metabolism</keyword>
<comment type="catalytic activity">
    <reaction evidence="1">
        <text>a long-chain fatty acyl-CoA + 2 NADPH + 2 H(+) = a long-chain primary fatty alcohol + 2 NADP(+) + CoA</text>
        <dbReference type="Rhea" id="RHEA:52716"/>
        <dbReference type="ChEBI" id="CHEBI:15378"/>
        <dbReference type="ChEBI" id="CHEBI:57287"/>
        <dbReference type="ChEBI" id="CHEBI:57783"/>
        <dbReference type="ChEBI" id="CHEBI:58349"/>
        <dbReference type="ChEBI" id="CHEBI:77396"/>
        <dbReference type="ChEBI" id="CHEBI:83139"/>
        <dbReference type="EC" id="1.2.1.84"/>
    </reaction>
</comment>
<evidence type="ECO:0000256" key="1">
    <source>
        <dbReference type="RuleBase" id="RU363097"/>
    </source>
</evidence>
<dbReference type="PANTHER" id="PTHR11011:SF45">
    <property type="entry name" value="FATTY ACYL-COA REDUCTASE CG8306-RELATED"/>
    <property type="match status" value="1"/>
</dbReference>
<gene>
    <name evidence="3" type="ORF">BO94DRAFT_549581</name>
</gene>
<keyword evidence="1" id="KW-0560">Oxidoreductase</keyword>
<dbReference type="OrthoDB" id="429813at2759"/>
<dbReference type="GO" id="GO:0035336">
    <property type="term" value="P:long-chain fatty-acyl-CoA metabolic process"/>
    <property type="evidence" value="ECO:0007669"/>
    <property type="project" value="TreeGrafter"/>
</dbReference>
<dbReference type="InterPro" id="IPR026055">
    <property type="entry name" value="FAR"/>
</dbReference>
<dbReference type="GO" id="GO:0102965">
    <property type="term" value="F:alcohol-forming long-chain fatty acyl-CoA reductase activity"/>
    <property type="evidence" value="ECO:0007669"/>
    <property type="project" value="UniProtKB-EC"/>
</dbReference>
<sequence length="413" mass="46175">MPGQDPAPYEEEVRRNGYATSFERQTIFLTGSTGSLGGCILYKLATQLPTRRIFVLVRGSSDLAVQKWKKTMPDHTQAIVNTKKIHFVIGDIRKPDFGIEAGVLEQLREQVTLVIHAAARIKLDANISEALENNCLPALELARIASRFRRLRLFIQISTAYANSFLPDGHVAERLYSISDEDPEEELASIQATGFSPHTDRFSSSYTQAKNLMERLTFKRYPTLPVLFVRPTIFGPAVRDPYPLYGPEDSTPLTKFSTLYFEDQGGTQVWHAAEGYKSGANILDEIPVDFVANACLLHAAAGTRGIVHVGSQLYVRLTFDEILAICRAHAPEELQKELPTIVFVEDRSTPQHILAELVKVGTRNWLFDCGRSYWLKQLGGPLSLAICQHDSDKLAAARTKVAYEKVLRRTGKL</sequence>
<evidence type="ECO:0000313" key="3">
    <source>
        <dbReference type="EMBL" id="PWY75328.1"/>
    </source>
</evidence>
<dbReference type="STRING" id="1450535.A0A317VQZ5"/>
<accession>A0A317VQZ5</accession>
<dbReference type="Proteomes" id="UP000246702">
    <property type="component" value="Unassembled WGS sequence"/>
</dbReference>